<evidence type="ECO:0000313" key="1">
    <source>
        <dbReference type="EMBL" id="AYV86486.1"/>
    </source>
</evidence>
<protein>
    <submittedName>
        <fullName evidence="1">Uncharacterized protein</fullName>
    </submittedName>
</protein>
<dbReference type="EMBL" id="MK072507">
    <property type="protein sequence ID" value="AYV86486.1"/>
    <property type="molecule type" value="Genomic_DNA"/>
</dbReference>
<organism evidence="1">
    <name type="scientific">Sylvanvirus sp</name>
    <dbReference type="NCBI Taxonomy" id="2487774"/>
    <lineage>
        <taxon>Viruses</taxon>
    </lineage>
</organism>
<accession>A0A3G5AGY9</accession>
<reference evidence="1" key="1">
    <citation type="submission" date="2018-10" db="EMBL/GenBank/DDBJ databases">
        <title>Hidden diversity of soil giant viruses.</title>
        <authorList>
            <person name="Schulz F."/>
            <person name="Alteio L."/>
            <person name="Goudeau D."/>
            <person name="Ryan E.M."/>
            <person name="Malmstrom R.R."/>
            <person name="Blanchard J."/>
            <person name="Woyke T."/>
        </authorList>
    </citation>
    <scope>NUCLEOTIDE SEQUENCE</scope>
    <source>
        <strain evidence="1">SYV1</strain>
    </source>
</reference>
<name>A0A3G5AGY9_9VIRU</name>
<sequence length="68" mass="7819">MKDKQIYCHPCINTSSFSDIYVKLNKVNYIDGEVVNAQKMRNFLVTLLYFCASVFSNTLDDNRSFVGV</sequence>
<proteinExistence type="predicted"/>
<gene>
    <name evidence="1" type="ORF">Sylvanvirus1_82</name>
</gene>